<dbReference type="Pfam" id="PF01790">
    <property type="entry name" value="LGT"/>
    <property type="match status" value="1"/>
</dbReference>
<evidence type="ECO:0000256" key="3">
    <source>
        <dbReference type="ARBA" id="ARBA00022679"/>
    </source>
</evidence>
<keyword evidence="3 7" id="KW-0808">Transferase</keyword>
<sequence length="262" mass="29379">MYPILFSINGFEVRAWGLLVGLGILAGLWLATRLAKNSEFSEEMLQEYLIYGVMVGFIGARLWEVMFSWQQYVDNPLHALMFWDGGLSIQGAVAANALLAWWYFTRKGLSFWRFADIAAPALILGQAIGRIGCFFNGDAYGKPTDAWYGVIYHPGTPAYQAWGPAPLVPAELMEAGLDLVILAVLLRIFRRKQFDGQVALAYFVLYSLARFGLEFLRTDSLMIGGIKAAQLTALLTALVAAGWWMWRSRKPLTPKAKRARRK</sequence>
<dbReference type="OrthoDB" id="871140at2"/>
<feature type="transmembrane region" description="Helical" evidence="7">
    <location>
        <begin position="87"/>
        <end position="105"/>
    </location>
</feature>
<dbReference type="UniPathway" id="UPA00664"/>
<evidence type="ECO:0000256" key="5">
    <source>
        <dbReference type="ARBA" id="ARBA00022989"/>
    </source>
</evidence>
<dbReference type="HAMAP" id="MF_01147">
    <property type="entry name" value="Lgt"/>
    <property type="match status" value="1"/>
</dbReference>
<comment type="similarity">
    <text evidence="1 7">Belongs to the Lgt family.</text>
</comment>
<dbReference type="PANTHER" id="PTHR30589:SF0">
    <property type="entry name" value="PHOSPHATIDYLGLYCEROL--PROLIPOPROTEIN DIACYLGLYCERYL TRANSFERASE"/>
    <property type="match status" value="1"/>
</dbReference>
<comment type="catalytic activity">
    <reaction evidence="7">
        <text>L-cysteinyl-[prolipoprotein] + a 1,2-diacyl-sn-glycero-3-phospho-(1'-sn-glycerol) = an S-1,2-diacyl-sn-glyceryl-L-cysteinyl-[prolipoprotein] + sn-glycerol 1-phosphate + H(+)</text>
        <dbReference type="Rhea" id="RHEA:56712"/>
        <dbReference type="Rhea" id="RHEA-COMP:14679"/>
        <dbReference type="Rhea" id="RHEA-COMP:14680"/>
        <dbReference type="ChEBI" id="CHEBI:15378"/>
        <dbReference type="ChEBI" id="CHEBI:29950"/>
        <dbReference type="ChEBI" id="CHEBI:57685"/>
        <dbReference type="ChEBI" id="CHEBI:64716"/>
        <dbReference type="ChEBI" id="CHEBI:140658"/>
        <dbReference type="EC" id="2.5.1.145"/>
    </reaction>
</comment>
<comment type="subcellular location">
    <subcellularLocation>
        <location evidence="7">Cell membrane</location>
        <topology evidence="7">Multi-pass membrane protein</topology>
    </subcellularLocation>
</comment>
<feature type="transmembrane region" description="Helical" evidence="7">
    <location>
        <begin position="167"/>
        <end position="186"/>
    </location>
</feature>
<proteinExistence type="inferred from homology"/>
<dbReference type="AlphaFoldDB" id="A0A154BN10"/>
<keyword evidence="5 7" id="KW-1133">Transmembrane helix</keyword>
<gene>
    <name evidence="7" type="primary">lgt</name>
    <name evidence="8" type="ORF">AXX12_15105</name>
</gene>
<feature type="binding site" evidence="7">
    <location>
        <position position="130"/>
    </location>
    <ligand>
        <name>a 1,2-diacyl-sn-glycero-3-phospho-(1'-sn-glycerol)</name>
        <dbReference type="ChEBI" id="CHEBI:64716"/>
    </ligand>
</feature>
<dbReference type="GO" id="GO:0005886">
    <property type="term" value="C:plasma membrane"/>
    <property type="evidence" value="ECO:0007669"/>
    <property type="project" value="UniProtKB-SubCell"/>
</dbReference>
<accession>A0A154BN10</accession>
<dbReference type="GO" id="GO:0008961">
    <property type="term" value="F:phosphatidylglycerol-prolipoprotein diacylglyceryl transferase activity"/>
    <property type="evidence" value="ECO:0007669"/>
    <property type="project" value="UniProtKB-UniRule"/>
</dbReference>
<feature type="transmembrane region" description="Helical" evidence="7">
    <location>
        <begin position="117"/>
        <end position="137"/>
    </location>
</feature>
<feature type="transmembrane region" description="Helical" evidence="7">
    <location>
        <begin position="15"/>
        <end position="36"/>
    </location>
</feature>
<dbReference type="EC" id="2.5.1.145" evidence="7"/>
<keyword evidence="6 7" id="KW-0472">Membrane</keyword>
<dbReference type="NCBIfam" id="TIGR00544">
    <property type="entry name" value="lgt"/>
    <property type="match status" value="1"/>
</dbReference>
<comment type="caution">
    <text evidence="8">The sequence shown here is derived from an EMBL/GenBank/DDBJ whole genome shotgun (WGS) entry which is preliminary data.</text>
</comment>
<protein>
    <recommendedName>
        <fullName evidence="7">Phosphatidylglycerol--prolipoprotein diacylglyceryl transferase</fullName>
        <ecNumber evidence="7">2.5.1.145</ecNumber>
    </recommendedName>
</protein>
<evidence type="ECO:0000256" key="6">
    <source>
        <dbReference type="ARBA" id="ARBA00023136"/>
    </source>
</evidence>
<keyword evidence="9" id="KW-1185">Reference proteome</keyword>
<name>A0A154BN10_ANASB</name>
<keyword evidence="4 7" id="KW-0812">Transmembrane</keyword>
<evidence type="ECO:0000256" key="4">
    <source>
        <dbReference type="ARBA" id="ARBA00022692"/>
    </source>
</evidence>
<dbReference type="PANTHER" id="PTHR30589">
    <property type="entry name" value="PROLIPOPROTEIN DIACYLGLYCERYL TRANSFERASE"/>
    <property type="match status" value="1"/>
</dbReference>
<keyword evidence="8" id="KW-0449">Lipoprotein</keyword>
<comment type="function">
    <text evidence="7">Catalyzes the transfer of the diacylglyceryl group from phosphatidylglycerol to the sulfhydryl group of the N-terminal cysteine of a prolipoprotein, the first step in the formation of mature lipoproteins.</text>
</comment>
<feature type="transmembrane region" description="Helical" evidence="7">
    <location>
        <begin position="198"/>
        <end position="216"/>
    </location>
</feature>
<reference evidence="8 9" key="1">
    <citation type="submission" date="2016-02" db="EMBL/GenBank/DDBJ databases">
        <title>Anaerosporomusa subterraneum gen. nov., sp. nov., a spore-forming obligate anaerobe isolated from saprolite.</title>
        <authorList>
            <person name="Choi J.K."/>
            <person name="Shah M."/>
            <person name="Yee N."/>
        </authorList>
    </citation>
    <scope>NUCLEOTIDE SEQUENCE [LARGE SCALE GENOMIC DNA]</scope>
    <source>
        <strain evidence="8 9">RU4</strain>
    </source>
</reference>
<evidence type="ECO:0000313" key="8">
    <source>
        <dbReference type="EMBL" id="KYZ74908.1"/>
    </source>
</evidence>
<evidence type="ECO:0000256" key="2">
    <source>
        <dbReference type="ARBA" id="ARBA00022475"/>
    </source>
</evidence>
<feature type="transmembrane region" description="Helical" evidence="7">
    <location>
        <begin position="228"/>
        <end position="246"/>
    </location>
</feature>
<feature type="transmembrane region" description="Helical" evidence="7">
    <location>
        <begin position="48"/>
        <end position="67"/>
    </location>
</feature>
<dbReference type="STRING" id="1794912.AXX12_15105"/>
<dbReference type="EMBL" id="LSGP01000026">
    <property type="protein sequence ID" value="KYZ74908.1"/>
    <property type="molecule type" value="Genomic_DNA"/>
</dbReference>
<keyword evidence="2 7" id="KW-1003">Cell membrane</keyword>
<comment type="pathway">
    <text evidence="7">Protein modification; lipoprotein biosynthesis (diacylglyceryl transfer).</text>
</comment>
<evidence type="ECO:0000313" key="9">
    <source>
        <dbReference type="Proteomes" id="UP000076268"/>
    </source>
</evidence>
<dbReference type="Proteomes" id="UP000076268">
    <property type="component" value="Unassembled WGS sequence"/>
</dbReference>
<evidence type="ECO:0000256" key="1">
    <source>
        <dbReference type="ARBA" id="ARBA00007150"/>
    </source>
</evidence>
<dbReference type="RefSeq" id="WP_066245366.1">
    <property type="nucleotide sequence ID" value="NZ_LSGP01000026.1"/>
</dbReference>
<evidence type="ECO:0000256" key="7">
    <source>
        <dbReference type="HAMAP-Rule" id="MF_01147"/>
    </source>
</evidence>
<dbReference type="GO" id="GO:0042158">
    <property type="term" value="P:lipoprotein biosynthetic process"/>
    <property type="evidence" value="ECO:0007669"/>
    <property type="project" value="UniProtKB-UniRule"/>
</dbReference>
<organism evidence="8 9">
    <name type="scientific">Anaerosporomusa subterranea</name>
    <dbReference type="NCBI Taxonomy" id="1794912"/>
    <lineage>
        <taxon>Bacteria</taxon>
        <taxon>Bacillati</taxon>
        <taxon>Bacillota</taxon>
        <taxon>Negativicutes</taxon>
        <taxon>Acetonemataceae</taxon>
        <taxon>Anaerosporomusa</taxon>
    </lineage>
</organism>
<dbReference type="InterPro" id="IPR001640">
    <property type="entry name" value="Lgt"/>
</dbReference>